<feature type="domain" description="DUF4216" evidence="3">
    <location>
        <begin position="28"/>
        <end position="94"/>
    </location>
</feature>
<dbReference type="PANTHER" id="PTHR33018">
    <property type="entry name" value="OS10G0338966 PROTEIN-RELATED"/>
    <property type="match status" value="1"/>
</dbReference>
<dbReference type="Pfam" id="PF03004">
    <property type="entry name" value="Transposase_24"/>
    <property type="match status" value="1"/>
</dbReference>
<feature type="compositionally biased region" description="Low complexity" evidence="2">
    <location>
        <begin position="641"/>
        <end position="668"/>
    </location>
</feature>
<feature type="region of interest" description="Disordered" evidence="2">
    <location>
        <begin position="224"/>
        <end position="246"/>
    </location>
</feature>
<accession>Q9ZUQ3</accession>
<dbReference type="Pfam" id="PF26133">
    <property type="entry name" value="DUF8039"/>
    <property type="match status" value="1"/>
</dbReference>
<dbReference type="PANTHER" id="PTHR33018:SF34">
    <property type="entry name" value="OS02G0472350 PROTEIN"/>
    <property type="match status" value="1"/>
</dbReference>
<evidence type="ECO:0000256" key="1">
    <source>
        <dbReference type="SAM" id="Coils"/>
    </source>
</evidence>
<feature type="region of interest" description="Disordered" evidence="2">
    <location>
        <begin position="168"/>
        <end position="210"/>
    </location>
</feature>
<dbReference type="InterPro" id="IPR025312">
    <property type="entry name" value="DUF4216"/>
</dbReference>
<feature type="domain" description="DUF8039" evidence="4">
    <location>
        <begin position="698"/>
        <end position="780"/>
    </location>
</feature>
<reference key="1">
    <citation type="journal article" date="1999" name="Nature">
        <title>Sequence and analysis of chromosome 2 of the plant Arabidopsis thaliana.</title>
        <authorList>
            <person name="Lin X."/>
            <person name="Kaul S."/>
            <person name="Rounsley S."/>
            <person name="Shea T.P."/>
            <person name="Benito M.I."/>
            <person name="Town C.D."/>
            <person name="Fujii C.Y."/>
            <person name="Mason T."/>
            <person name="Bowman C.L."/>
            <person name="Barnstead M."/>
            <person name="Feldblyum T.V."/>
            <person name="Buell C.R."/>
            <person name="Ketchum K.A."/>
            <person name="Lee J."/>
            <person name="Ronning C.M."/>
            <person name="Koo H.L."/>
            <person name="Moffat K.S."/>
            <person name="Cronin L.A."/>
            <person name="Shen M."/>
            <person name="Pai G."/>
            <person name="Van Aken S."/>
            <person name="Umayam L."/>
            <person name="Tallon L.J."/>
            <person name="Gill J.E."/>
            <person name="Adams M.D."/>
            <person name="Carrera A.J."/>
            <person name="Creasy T.H."/>
            <person name="Goodman H.M."/>
            <person name="Somerville C.R."/>
            <person name="Copenhaver G.P."/>
            <person name="Preuss D."/>
            <person name="Nierman W.C."/>
            <person name="White O."/>
            <person name="Eisen J.A."/>
            <person name="Salzberg S.L."/>
            <person name="Fraser C.M."/>
            <person name="Venter J.C."/>
        </authorList>
    </citation>
    <scope>NUCLEOTIDE SEQUENCE [LARGE SCALE GENOMIC DNA]</scope>
    <source>
        <strain>cv. Columbia</strain>
    </source>
</reference>
<feature type="region of interest" description="Disordered" evidence="2">
    <location>
        <begin position="630"/>
        <end position="689"/>
    </location>
</feature>
<dbReference type="InterPro" id="IPR058352">
    <property type="entry name" value="DUF8039"/>
</dbReference>
<dbReference type="Pfam" id="PF13952">
    <property type="entry name" value="DUF4216"/>
    <property type="match status" value="1"/>
</dbReference>
<keyword evidence="1" id="KW-0175">Coiled coil</keyword>
<dbReference type="InterPro" id="IPR004252">
    <property type="entry name" value="Probable_transposase_24"/>
</dbReference>
<protein>
    <submittedName>
        <fullName evidence="5">En/Spm-like transposon protein</fullName>
    </submittedName>
</protein>
<feature type="compositionally biased region" description="Polar residues" evidence="2">
    <location>
        <begin position="669"/>
        <end position="689"/>
    </location>
</feature>
<dbReference type="AlphaFoldDB" id="Q9ZUQ3"/>
<dbReference type="PIR" id="H84501">
    <property type="entry name" value="H84501"/>
</dbReference>
<organism evidence="5">
    <name type="scientific">Arabidopsis thaliana</name>
    <name type="common">Mouse-ear cress</name>
    <dbReference type="NCBI Taxonomy" id="3702"/>
    <lineage>
        <taxon>Eukaryota</taxon>
        <taxon>Viridiplantae</taxon>
        <taxon>Streptophyta</taxon>
        <taxon>Embryophyta</taxon>
        <taxon>Tracheophyta</taxon>
        <taxon>Spermatophyta</taxon>
        <taxon>Magnoliopsida</taxon>
        <taxon>eudicotyledons</taxon>
        <taxon>Gunneridae</taxon>
        <taxon>Pentapetalae</taxon>
        <taxon>rosids</taxon>
        <taxon>malvids</taxon>
        <taxon>Brassicales</taxon>
        <taxon>Brassicaceae</taxon>
        <taxon>Camelineae</taxon>
        <taxon>Arabidopsis</taxon>
    </lineage>
</organism>
<feature type="compositionally biased region" description="Polar residues" evidence="2">
    <location>
        <begin position="630"/>
        <end position="640"/>
    </location>
</feature>
<proteinExistence type="predicted"/>
<dbReference type="EMBL" id="AC005897">
    <property type="protein sequence ID" value="AAC97238.1"/>
    <property type="molecule type" value="Genomic_DNA"/>
</dbReference>
<evidence type="ECO:0000259" key="3">
    <source>
        <dbReference type="Pfam" id="PF13952"/>
    </source>
</evidence>
<feature type="coiled-coil region" evidence="1">
    <location>
        <begin position="472"/>
        <end position="499"/>
    </location>
</feature>
<name>Q9ZUQ3_ARATH</name>
<evidence type="ECO:0000259" key="4">
    <source>
        <dbReference type="Pfam" id="PF26133"/>
    </source>
</evidence>
<evidence type="ECO:0000256" key="2">
    <source>
        <dbReference type="SAM" id="MobiDB-lite"/>
    </source>
</evidence>
<reference evidence="5" key="2">
    <citation type="submission" date="2000-03" db="EMBL/GenBank/DDBJ databases">
        <authorList>
            <person name="Rounsley S.D."/>
            <person name="Lin X."/>
            <person name="Kaul S."/>
            <person name="Shea T.P."/>
            <person name="Fujii C.Y."/>
            <person name="Mason T.M."/>
            <person name="Shen M."/>
            <person name="Ronning C.M."/>
            <person name="Fraser C.M."/>
            <person name="Somerville C.R."/>
            <person name="Venter J.C."/>
        </authorList>
    </citation>
    <scope>NUCLEOTIDE SEQUENCE</scope>
</reference>
<gene>
    <name evidence="5" type="ordered locus">At2g12220</name>
</gene>
<feature type="region of interest" description="Disordered" evidence="2">
    <location>
        <begin position="422"/>
        <end position="447"/>
    </location>
</feature>
<reference evidence="5" key="3">
    <citation type="submission" date="2002-02" db="EMBL/GenBank/DDBJ databases">
        <authorList>
            <person name="Town C.D."/>
            <person name="Kaul S."/>
        </authorList>
    </citation>
    <scope>NUCLEOTIDE SEQUENCE</scope>
</reference>
<evidence type="ECO:0000313" key="5">
    <source>
        <dbReference type="EMBL" id="AAC97238.1"/>
    </source>
</evidence>
<sequence length="781" mass="86679">MCRSSAKDTAQVVDLVSYYGTVTDIILLDYNVFYVPIFRCQWAVRGNGVKVEDGFTLVNLNHSQVSFLKDPFILASQAKQVFYSRVDDSSSWYVAMKGSSRRYSKEDAQEGNAEIGPLPADIDMDAEMDEAEYARSDCEGIYVPNVDSYSFYEKKKAVDDEPEYIGTIEPQDTAAEPAKETEPDNETEPAKETESLTEPVIDQQAEENPLVTDKDGLNEEEAIGEMELSEGTEPPAKRRRQRGPTKMKNIAKDPTVREIVEYTIMGDPVGPGSVKLASYVGTLVREHVPITIETWKDVSQDMKTVLWKSVQARFELDEEFQRVAVLKQMGSLWRSYKSRTVKDINLAPNNQQRMNLRPMNISPTEWRKFVKVKTSAAFKKLESGDPSEVTRLKVWVKSRTKKDGTPVNTNAAEKIRKAAELVGNDGPPTSANPEEDHLSQLLGPDNPGRLRAMGRGMSKTKLACLQVKSKCMTDMEEKQVLLMKKVNELQDELTRIKQRQEPEVGENSAAARSVNRRTNPKCLLVNWSGPEDIIGEGRILSSDPDDVVNDCRLGPVDLKVLVEAANTPDAFLWRPAPNMYTITEAVGQMIAWPASKCVLVEKDIEIEDIVPLAFISWPVHKVVFENLPSASGNQKSSLQPSGSASKSSAGAKSAASKSTSSKSSASGSETPLENANAPSSTNQKTLQKSQCFNQGVSKENMKCKLMDITGKKRVVAEGRWATNDPKQKVHFVPLGDNVVKVWVDIVKVSDVKVWRPSDEVEIMEDALGTAIAWPEDKVIMS</sequence>
<feature type="compositionally biased region" description="Basic and acidic residues" evidence="2">
    <location>
        <begin position="177"/>
        <end position="194"/>
    </location>
</feature>